<feature type="non-terminal residue" evidence="4">
    <location>
        <position position="1"/>
    </location>
</feature>
<evidence type="ECO:0000313" key="5">
    <source>
        <dbReference type="Proteomes" id="UP000789405"/>
    </source>
</evidence>
<feature type="transmembrane region" description="Helical" evidence="2">
    <location>
        <begin position="141"/>
        <end position="160"/>
    </location>
</feature>
<keyword evidence="2" id="KW-0812">Transmembrane</keyword>
<evidence type="ECO:0000256" key="3">
    <source>
        <dbReference type="SAM" id="SignalP"/>
    </source>
</evidence>
<keyword evidence="5" id="KW-1185">Reference proteome</keyword>
<feature type="signal peptide" evidence="3">
    <location>
        <begin position="1"/>
        <end position="18"/>
    </location>
</feature>
<feature type="compositionally biased region" description="Polar residues" evidence="1">
    <location>
        <begin position="436"/>
        <end position="479"/>
    </location>
</feature>
<name>A0A9N9P685_9GLOM</name>
<feature type="compositionally biased region" description="Low complexity" evidence="1">
    <location>
        <begin position="320"/>
        <end position="329"/>
    </location>
</feature>
<evidence type="ECO:0000256" key="2">
    <source>
        <dbReference type="SAM" id="Phobius"/>
    </source>
</evidence>
<feature type="region of interest" description="Disordered" evidence="1">
    <location>
        <begin position="275"/>
        <end position="501"/>
    </location>
</feature>
<gene>
    <name evidence="4" type="ORF">DERYTH_LOCUS21427</name>
</gene>
<feature type="transmembrane region" description="Helical" evidence="2">
    <location>
        <begin position="225"/>
        <end position="248"/>
    </location>
</feature>
<evidence type="ECO:0000313" key="4">
    <source>
        <dbReference type="EMBL" id="CAG8790970.1"/>
    </source>
</evidence>
<feature type="compositionally biased region" description="Polar residues" evidence="1">
    <location>
        <begin position="356"/>
        <end position="372"/>
    </location>
</feature>
<feature type="compositionally biased region" description="Basic and acidic residues" evidence="1">
    <location>
        <begin position="303"/>
        <end position="319"/>
    </location>
</feature>
<feature type="compositionally biased region" description="Low complexity" evidence="1">
    <location>
        <begin position="373"/>
        <end position="421"/>
    </location>
</feature>
<keyword evidence="3" id="KW-0732">Signal</keyword>
<reference evidence="4" key="1">
    <citation type="submission" date="2021-06" db="EMBL/GenBank/DDBJ databases">
        <authorList>
            <person name="Kallberg Y."/>
            <person name="Tangrot J."/>
            <person name="Rosling A."/>
        </authorList>
    </citation>
    <scope>NUCLEOTIDE SEQUENCE</scope>
    <source>
        <strain evidence="4">MA453B</strain>
    </source>
</reference>
<protein>
    <submittedName>
        <fullName evidence="4">3535_t:CDS:1</fullName>
    </submittedName>
</protein>
<feature type="compositionally biased region" description="Polar residues" evidence="1">
    <location>
        <begin position="286"/>
        <end position="302"/>
    </location>
</feature>
<comment type="caution">
    <text evidence="4">The sequence shown here is derived from an EMBL/GenBank/DDBJ whole genome shotgun (WGS) entry which is preliminary data.</text>
</comment>
<feature type="transmembrane region" description="Helical" evidence="2">
    <location>
        <begin position="68"/>
        <end position="90"/>
    </location>
</feature>
<feature type="non-terminal residue" evidence="4">
    <location>
        <position position="625"/>
    </location>
</feature>
<dbReference type="OrthoDB" id="2384193at2759"/>
<feature type="transmembrane region" description="Helical" evidence="2">
    <location>
        <begin position="111"/>
        <end position="129"/>
    </location>
</feature>
<dbReference type="EMBL" id="CAJVPY010027281">
    <property type="protein sequence ID" value="CAG8790970.1"/>
    <property type="molecule type" value="Genomic_DNA"/>
</dbReference>
<accession>A0A9N9P685</accession>
<keyword evidence="2" id="KW-1133">Transmembrane helix</keyword>
<feature type="chain" id="PRO_5040134261" evidence="3">
    <location>
        <begin position="19"/>
        <end position="625"/>
    </location>
</feature>
<proteinExistence type="predicted"/>
<organism evidence="4 5">
    <name type="scientific">Dentiscutata erythropus</name>
    <dbReference type="NCBI Taxonomy" id="1348616"/>
    <lineage>
        <taxon>Eukaryota</taxon>
        <taxon>Fungi</taxon>
        <taxon>Fungi incertae sedis</taxon>
        <taxon>Mucoromycota</taxon>
        <taxon>Glomeromycotina</taxon>
        <taxon>Glomeromycetes</taxon>
        <taxon>Diversisporales</taxon>
        <taxon>Gigasporaceae</taxon>
        <taxon>Dentiscutata</taxon>
    </lineage>
</organism>
<evidence type="ECO:0000256" key="1">
    <source>
        <dbReference type="SAM" id="MobiDB-lite"/>
    </source>
</evidence>
<keyword evidence="2" id="KW-0472">Membrane</keyword>
<dbReference type="AlphaFoldDB" id="A0A9N9P685"/>
<feature type="transmembrane region" description="Helical" evidence="2">
    <location>
        <begin position="192"/>
        <end position="213"/>
    </location>
</feature>
<sequence length="625" mass="71387">RSVFVTWTFAWFLQHVWTIDRFEALRWRRVKRFELYTEGFMVIPYNGEIITKPEEYWSDDDKRLVTPINYVLCANFSAQTCLLFLLQSFWNYLANNIAKTTFMGSFEFKSYITYSVFSMVLFPLLQWLFRSNTLYTEVVPQFAYGIILFIIALLGVRSHWRFTKLLRITRSANSSQLSIVLKLEYFKEMNRYLTWGLFIGSTAMIILCVDAFTPQKYLNSHKFSMDLLICHLNFTIWIVFVTLILIFYPSSNTLNDTLTMSKGIASTLTVQSKGNLLGPPNRRWSSKYNQNNEDSSWSSQGSSRHDRTSLYLEVHDDSSARNNQNRSSRPTSVTFDIPPLPSSVPFDPNAPPSVYKKSSVSRDSGTSSPFYFTSNTLLPSPTYPPSTLSTTQPSSTNLPSSSVTPEHTNNSNNNNNRRSLNFSKPLPAESLKYPSSPLTKINRNSLSSLTSTENQIPTGNGSASHNDNQDISPLVSSQLTRKDSSNNSSNSNDDNNDDDDFEFISRKNARMSIISNNDKPIIKVTTSTTSFKLSTNLTNNEESDTDDNNNNYNKITKFGKSFINNNIIINEKKKKKVTLMDSDQRPSVRFQQRQEELLKQKQKSLTLIIGDNENNNDIKLSTKNQ</sequence>
<dbReference type="Proteomes" id="UP000789405">
    <property type="component" value="Unassembled WGS sequence"/>
</dbReference>